<feature type="domain" description="NlpC/P60" evidence="6">
    <location>
        <begin position="122"/>
        <end position="241"/>
    </location>
</feature>
<keyword evidence="3 7" id="KW-0378">Hydrolase</keyword>
<feature type="compositionally biased region" description="Gly residues" evidence="5">
    <location>
        <begin position="107"/>
        <end position="124"/>
    </location>
</feature>
<feature type="region of interest" description="Disordered" evidence="5">
    <location>
        <begin position="241"/>
        <end position="280"/>
    </location>
</feature>
<dbReference type="GO" id="GO:0006508">
    <property type="term" value="P:proteolysis"/>
    <property type="evidence" value="ECO:0007669"/>
    <property type="project" value="UniProtKB-KW"/>
</dbReference>
<dbReference type="InterPro" id="IPR000064">
    <property type="entry name" value="NLP_P60_dom"/>
</dbReference>
<dbReference type="InterPro" id="IPR038765">
    <property type="entry name" value="Papain-like_cys_pep_sf"/>
</dbReference>
<dbReference type="RefSeq" id="WP_179441735.1">
    <property type="nucleotide sequence ID" value="NZ_BAAALK010000002.1"/>
</dbReference>
<accession>A0A7Z0J330</accession>
<dbReference type="Pfam" id="PF00877">
    <property type="entry name" value="NLPC_P60"/>
    <property type="match status" value="1"/>
</dbReference>
<keyword evidence="2" id="KW-0645">Protease</keyword>
<proteinExistence type="inferred from homology"/>
<sequence>MSFTDVIGRVSQIEATIARVSGAPRQAAAQSPAGAQSVAASQLATAPQTTDFNTLLRDLTGPSAPGAGGSAPAAPVTATGPDRSPATRSAPAEPSAAPAAGTQRGSGSEGTGSTGRTRSGGGVDGQDVVTQAKKYLGIPYVWGGTDPRVGLDCSGLVQLVFKDLGISVPRVTYDQLKVGREIPTLADARPGDLIVTRNGDHIGIYAGDNKLLHAPRPGKQVEIREMFETDADILTIRRVVESTPSRSGSGSDAELAALQRTQFETSRGSASSTGRSGAGG</sequence>
<dbReference type="PANTHER" id="PTHR47053:SF1">
    <property type="entry name" value="MUREIN DD-ENDOPEPTIDASE MEPH-RELATED"/>
    <property type="match status" value="1"/>
</dbReference>
<evidence type="ECO:0000259" key="6">
    <source>
        <dbReference type="PROSITE" id="PS51935"/>
    </source>
</evidence>
<evidence type="ECO:0000256" key="5">
    <source>
        <dbReference type="SAM" id="MobiDB-lite"/>
    </source>
</evidence>
<dbReference type="GO" id="GO:0008234">
    <property type="term" value="F:cysteine-type peptidase activity"/>
    <property type="evidence" value="ECO:0007669"/>
    <property type="project" value="UniProtKB-KW"/>
</dbReference>
<dbReference type="PROSITE" id="PS51935">
    <property type="entry name" value="NLPC_P60"/>
    <property type="match status" value="1"/>
</dbReference>
<organism evidence="7 8">
    <name type="scientific">Nesterenkonia sandarakina</name>
    <dbReference type="NCBI Taxonomy" id="272918"/>
    <lineage>
        <taxon>Bacteria</taxon>
        <taxon>Bacillati</taxon>
        <taxon>Actinomycetota</taxon>
        <taxon>Actinomycetes</taxon>
        <taxon>Micrococcales</taxon>
        <taxon>Micrococcaceae</taxon>
        <taxon>Nesterenkonia</taxon>
    </lineage>
</organism>
<keyword evidence="8" id="KW-1185">Reference proteome</keyword>
<evidence type="ECO:0000256" key="2">
    <source>
        <dbReference type="ARBA" id="ARBA00022670"/>
    </source>
</evidence>
<dbReference type="SUPFAM" id="SSF54001">
    <property type="entry name" value="Cysteine proteinases"/>
    <property type="match status" value="1"/>
</dbReference>
<protein>
    <submittedName>
        <fullName evidence="7">Cell wall-associated NlpC family hydrolase</fullName>
    </submittedName>
</protein>
<dbReference type="InterPro" id="IPR051202">
    <property type="entry name" value="Peptidase_C40"/>
</dbReference>
<dbReference type="Gene3D" id="3.90.1720.10">
    <property type="entry name" value="endopeptidase domain like (from Nostoc punctiforme)"/>
    <property type="match status" value="1"/>
</dbReference>
<evidence type="ECO:0000256" key="4">
    <source>
        <dbReference type="ARBA" id="ARBA00022807"/>
    </source>
</evidence>
<keyword evidence="4" id="KW-0788">Thiol protease</keyword>
<dbReference type="Proteomes" id="UP000560069">
    <property type="component" value="Unassembled WGS sequence"/>
</dbReference>
<dbReference type="PANTHER" id="PTHR47053">
    <property type="entry name" value="MUREIN DD-ENDOPEPTIDASE MEPH-RELATED"/>
    <property type="match status" value="1"/>
</dbReference>
<evidence type="ECO:0000313" key="8">
    <source>
        <dbReference type="Proteomes" id="UP000560069"/>
    </source>
</evidence>
<feature type="compositionally biased region" description="Low complexity" evidence="5">
    <location>
        <begin position="265"/>
        <end position="280"/>
    </location>
</feature>
<gene>
    <name evidence="7" type="ORF">HNR11_001431</name>
</gene>
<feature type="compositionally biased region" description="Low complexity" evidence="5">
    <location>
        <begin position="60"/>
        <end position="106"/>
    </location>
</feature>
<dbReference type="AlphaFoldDB" id="A0A7Z0J330"/>
<evidence type="ECO:0000313" key="7">
    <source>
        <dbReference type="EMBL" id="NYJ16897.1"/>
    </source>
</evidence>
<evidence type="ECO:0000256" key="3">
    <source>
        <dbReference type="ARBA" id="ARBA00022801"/>
    </source>
</evidence>
<reference evidence="7 8" key="1">
    <citation type="submission" date="2020-07" db="EMBL/GenBank/DDBJ databases">
        <title>Sequencing the genomes of 1000 actinobacteria strains.</title>
        <authorList>
            <person name="Klenk H.-P."/>
        </authorList>
    </citation>
    <scope>NUCLEOTIDE SEQUENCE [LARGE SCALE GENOMIC DNA]</scope>
    <source>
        <strain evidence="7 8">DSM 15664</strain>
    </source>
</reference>
<dbReference type="EMBL" id="JACCFQ010000001">
    <property type="protein sequence ID" value="NYJ16897.1"/>
    <property type="molecule type" value="Genomic_DNA"/>
</dbReference>
<name>A0A7Z0J330_9MICC</name>
<comment type="caution">
    <text evidence="7">The sequence shown here is derived from an EMBL/GenBank/DDBJ whole genome shotgun (WGS) entry which is preliminary data.</text>
</comment>
<evidence type="ECO:0000256" key="1">
    <source>
        <dbReference type="ARBA" id="ARBA00007074"/>
    </source>
</evidence>
<comment type="similarity">
    <text evidence="1">Belongs to the peptidase C40 family.</text>
</comment>
<feature type="region of interest" description="Disordered" evidence="5">
    <location>
        <begin position="55"/>
        <end position="126"/>
    </location>
</feature>